<comment type="caution">
    <text evidence="2">The sequence shown here is derived from an EMBL/GenBank/DDBJ whole genome shotgun (WGS) entry which is preliminary data.</text>
</comment>
<evidence type="ECO:0000313" key="4">
    <source>
        <dbReference type="EMBL" id="GAL88897.1"/>
    </source>
</evidence>
<evidence type="ECO:0000256" key="1">
    <source>
        <dbReference type="SAM" id="SignalP"/>
    </source>
</evidence>
<name>A0A090VQH6_9FLAO</name>
<accession>A0A090VQH6</accession>
<feature type="signal peptide" evidence="1">
    <location>
        <begin position="1"/>
        <end position="25"/>
    </location>
</feature>
<reference evidence="6" key="1">
    <citation type="journal article" date="2014" name="Genome Announc.">
        <title>Draft Genome Sequence of Marine Flavobacterium Jejuia pallidilutea Strain 11shimoA1 and Pigmentation Mutants.</title>
        <authorList>
            <person name="Takatani N."/>
            <person name="Nakanishi M."/>
            <person name="Meirelles P."/>
            <person name="Mino S."/>
            <person name="Suda W."/>
            <person name="Oshima K."/>
            <person name="Hattori M."/>
            <person name="Ohkuma M."/>
            <person name="Hosokawa M."/>
            <person name="Miyashita K."/>
            <person name="Thompson F.L."/>
            <person name="Niwa A."/>
            <person name="Sawabe T."/>
            <person name="Sawabe T."/>
        </authorList>
    </citation>
    <scope>NUCLEOTIDE SEQUENCE [LARGE SCALE GENOMIC DNA]</scope>
    <source>
        <strain evidence="6">JCM 19538</strain>
    </source>
</reference>
<keyword evidence="6" id="KW-1185">Reference proteome</keyword>
<gene>
    <name evidence="2" type="ORF">JCM19301_4024</name>
    <name evidence="3" type="ORF">JCM19302_2703</name>
    <name evidence="4" type="ORF">JCM19538_1886</name>
</gene>
<evidence type="ECO:0000313" key="2">
    <source>
        <dbReference type="EMBL" id="GAL65564.1"/>
    </source>
</evidence>
<dbReference type="EMBL" id="BBNS01000004">
    <property type="protein sequence ID" value="GAL70128.1"/>
    <property type="molecule type" value="Genomic_DNA"/>
</dbReference>
<proteinExistence type="predicted"/>
<evidence type="ECO:0008006" key="7">
    <source>
        <dbReference type="Google" id="ProtNLM"/>
    </source>
</evidence>
<evidence type="ECO:0000313" key="6">
    <source>
        <dbReference type="Proteomes" id="UP000030184"/>
    </source>
</evidence>
<sequence>MKNVMNNLKKVFLMVAIMSTVMGYANEKSFSITENDAKKTVLTLADVKVGNLFKIKDENGMVLYKETIQRKGTYSKGFDLTSLPDGSYFFELEKDMEISTIPFEVKANEVTFNKELAKTFFKPSTHTRGNMVFINQLSLNEMPLEIEVYYDGGVFTESYQLIHNETIANTKNIERVYELGDFEEGKYKIVFKSEGREFVKFI</sequence>
<organism evidence="2 5">
    <name type="scientific">Jejuia pallidilutea</name>
    <dbReference type="NCBI Taxonomy" id="504487"/>
    <lineage>
        <taxon>Bacteria</taxon>
        <taxon>Pseudomonadati</taxon>
        <taxon>Bacteroidota</taxon>
        <taxon>Flavobacteriia</taxon>
        <taxon>Flavobacteriales</taxon>
        <taxon>Flavobacteriaceae</taxon>
        <taxon>Jejuia</taxon>
    </lineage>
</organism>
<dbReference type="EMBL" id="BBNR01000001">
    <property type="protein sequence ID" value="GAL65564.1"/>
    <property type="molecule type" value="Genomic_DNA"/>
</dbReference>
<dbReference type="RefSeq" id="WP_052414891.1">
    <property type="nucleotide sequence ID" value="NZ_BBNS01000004.1"/>
</dbReference>
<dbReference type="AlphaFoldDB" id="A0A090VQH6"/>
<dbReference type="Proteomes" id="UP000029641">
    <property type="component" value="Unassembled WGS sequence"/>
</dbReference>
<feature type="chain" id="PRO_5010408355" description="Secreted protein (Por secretion system target)" evidence="1">
    <location>
        <begin position="26"/>
        <end position="202"/>
    </location>
</feature>
<dbReference type="Proteomes" id="UP000030184">
    <property type="component" value="Unassembled WGS sequence"/>
</dbReference>
<keyword evidence="1" id="KW-0732">Signal</keyword>
<dbReference type="Proteomes" id="UP000029646">
    <property type="component" value="Unassembled WGS sequence"/>
</dbReference>
<dbReference type="eggNOG" id="ENOG5032UD2">
    <property type="taxonomic scope" value="Bacteria"/>
</dbReference>
<evidence type="ECO:0000313" key="3">
    <source>
        <dbReference type="EMBL" id="GAL70128.1"/>
    </source>
</evidence>
<protein>
    <recommendedName>
        <fullName evidence="7">Secreted protein (Por secretion system target)</fullName>
    </recommendedName>
</protein>
<dbReference type="STRING" id="504487.JCM19538_1886"/>
<evidence type="ECO:0000313" key="5">
    <source>
        <dbReference type="Proteomes" id="UP000029641"/>
    </source>
</evidence>
<dbReference type="EMBL" id="BBNY01000005">
    <property type="protein sequence ID" value="GAL88897.1"/>
    <property type="molecule type" value="Genomic_DNA"/>
</dbReference>
<dbReference type="OrthoDB" id="1122048at2"/>